<dbReference type="STRING" id="211165.GCA_000317285_01664"/>
<feature type="domain" description="N-acetyltransferase" evidence="3">
    <location>
        <begin position="6"/>
        <end position="138"/>
    </location>
</feature>
<dbReference type="InterPro" id="IPR045039">
    <property type="entry name" value="NSI-like"/>
</dbReference>
<dbReference type="SUPFAM" id="SSF55729">
    <property type="entry name" value="Acyl-CoA N-acyltransferases (Nat)"/>
    <property type="match status" value="1"/>
</dbReference>
<organism evidence="4 5">
    <name type="scientific">Chlorogloeopsis fritschii PCC 6912</name>
    <dbReference type="NCBI Taxonomy" id="211165"/>
    <lineage>
        <taxon>Bacteria</taxon>
        <taxon>Bacillati</taxon>
        <taxon>Cyanobacteriota</taxon>
        <taxon>Cyanophyceae</taxon>
        <taxon>Nostocales</taxon>
        <taxon>Chlorogloeopsidaceae</taxon>
        <taxon>Chlorogloeopsis</taxon>
    </lineage>
</organism>
<evidence type="ECO:0000256" key="2">
    <source>
        <dbReference type="ARBA" id="ARBA00023315"/>
    </source>
</evidence>
<dbReference type="CDD" id="cd04301">
    <property type="entry name" value="NAT_SF"/>
    <property type="match status" value="1"/>
</dbReference>
<protein>
    <submittedName>
        <fullName evidence="4">N-acetyltransferase</fullName>
    </submittedName>
</protein>
<keyword evidence="1 4" id="KW-0808">Transferase</keyword>
<dbReference type="InterPro" id="IPR000182">
    <property type="entry name" value="GNAT_dom"/>
</dbReference>
<dbReference type="Gene3D" id="3.40.630.30">
    <property type="match status" value="1"/>
</dbReference>
<accession>A0A433MWX5</accession>
<dbReference type="RefSeq" id="WP_016877242.1">
    <property type="nucleotide sequence ID" value="NZ_AJLN01000055.1"/>
</dbReference>
<proteinExistence type="predicted"/>
<gene>
    <name evidence="4" type="ORF">PCC6912_62580</name>
</gene>
<dbReference type="GO" id="GO:0005737">
    <property type="term" value="C:cytoplasm"/>
    <property type="evidence" value="ECO:0007669"/>
    <property type="project" value="TreeGrafter"/>
</dbReference>
<dbReference type="EMBL" id="RSCJ01000047">
    <property type="protein sequence ID" value="RUR72520.1"/>
    <property type="molecule type" value="Genomic_DNA"/>
</dbReference>
<dbReference type="InterPro" id="IPR016181">
    <property type="entry name" value="Acyl_CoA_acyltransferase"/>
</dbReference>
<evidence type="ECO:0000313" key="4">
    <source>
        <dbReference type="EMBL" id="RUR72520.1"/>
    </source>
</evidence>
<sequence>MELTKITYKESRDIDLHSILTLYKANHWSSADKPEQLYNALTNSHSLVSAWDKNKLVGLGNAISDGFLVVYYPHLLVLPEYQKRGIGRQIMTILMSRYQDFHQQILVADKQAIDFYQKCGFERAGKTEALWIYAGKEH</sequence>
<keyword evidence="2" id="KW-0012">Acyltransferase</keyword>
<reference evidence="4 5" key="1">
    <citation type="journal article" date="2019" name="Genome Biol. Evol.">
        <title>Day and night: Metabolic profiles and evolutionary relationships of six axenic non-marine cyanobacteria.</title>
        <authorList>
            <person name="Will S.E."/>
            <person name="Henke P."/>
            <person name="Boedeker C."/>
            <person name="Huang S."/>
            <person name="Brinkmann H."/>
            <person name="Rohde M."/>
            <person name="Jarek M."/>
            <person name="Friedl T."/>
            <person name="Seufert S."/>
            <person name="Schumacher M."/>
            <person name="Overmann J."/>
            <person name="Neumann-Schaal M."/>
            <person name="Petersen J."/>
        </authorList>
    </citation>
    <scope>NUCLEOTIDE SEQUENCE [LARGE SCALE GENOMIC DNA]</scope>
    <source>
        <strain evidence="4 5">PCC 6912</strain>
    </source>
</reference>
<comment type="caution">
    <text evidence="4">The sequence shown here is derived from an EMBL/GenBank/DDBJ whole genome shotgun (WGS) entry which is preliminary data.</text>
</comment>
<dbReference type="Pfam" id="PF13673">
    <property type="entry name" value="Acetyltransf_10"/>
    <property type="match status" value="1"/>
</dbReference>
<evidence type="ECO:0000259" key="3">
    <source>
        <dbReference type="PROSITE" id="PS51186"/>
    </source>
</evidence>
<keyword evidence="5" id="KW-1185">Reference proteome</keyword>
<evidence type="ECO:0000256" key="1">
    <source>
        <dbReference type="ARBA" id="ARBA00022679"/>
    </source>
</evidence>
<dbReference type="OrthoDB" id="9796171at2"/>
<evidence type="ECO:0000313" key="5">
    <source>
        <dbReference type="Proteomes" id="UP000268857"/>
    </source>
</evidence>
<dbReference type="Proteomes" id="UP000268857">
    <property type="component" value="Unassembled WGS sequence"/>
</dbReference>
<dbReference type="PROSITE" id="PS51186">
    <property type="entry name" value="GNAT"/>
    <property type="match status" value="1"/>
</dbReference>
<dbReference type="GO" id="GO:0008080">
    <property type="term" value="F:N-acetyltransferase activity"/>
    <property type="evidence" value="ECO:0007669"/>
    <property type="project" value="InterPro"/>
</dbReference>
<dbReference type="PANTHER" id="PTHR43626:SF4">
    <property type="entry name" value="GCN5-RELATED N-ACETYLTRANSFERASE 2, CHLOROPLASTIC"/>
    <property type="match status" value="1"/>
</dbReference>
<dbReference type="AlphaFoldDB" id="A0A433MWX5"/>
<dbReference type="PANTHER" id="PTHR43626">
    <property type="entry name" value="ACYL-COA N-ACYLTRANSFERASE"/>
    <property type="match status" value="1"/>
</dbReference>
<name>A0A433MWX5_CHLFR</name>